<dbReference type="AlphaFoldDB" id="A0A815CAZ1"/>
<evidence type="ECO:0000313" key="4">
    <source>
        <dbReference type="EMBL" id="CAF4077531.1"/>
    </source>
</evidence>
<dbReference type="SUPFAM" id="SSF48403">
    <property type="entry name" value="Ankyrin repeat"/>
    <property type="match status" value="1"/>
</dbReference>
<dbReference type="InterPro" id="IPR036770">
    <property type="entry name" value="Ankyrin_rpt-contain_sf"/>
</dbReference>
<evidence type="ECO:0000256" key="1">
    <source>
        <dbReference type="ARBA" id="ARBA00022737"/>
    </source>
</evidence>
<keyword evidence="5" id="KW-1185">Reference proteome</keyword>
<dbReference type="Proteomes" id="UP000663829">
    <property type="component" value="Unassembled WGS sequence"/>
</dbReference>
<dbReference type="PANTHER" id="PTHR24198:SF165">
    <property type="entry name" value="ANKYRIN REPEAT-CONTAINING PROTEIN-RELATED"/>
    <property type="match status" value="1"/>
</dbReference>
<keyword evidence="2" id="KW-0040">ANK repeat</keyword>
<dbReference type="Pfam" id="PF12796">
    <property type="entry name" value="Ank_2"/>
    <property type="match status" value="2"/>
</dbReference>
<evidence type="ECO:0000313" key="3">
    <source>
        <dbReference type="EMBL" id="CAF1281583.1"/>
    </source>
</evidence>
<dbReference type="OrthoDB" id="194358at2759"/>
<dbReference type="PANTHER" id="PTHR24198">
    <property type="entry name" value="ANKYRIN REPEAT AND PROTEIN KINASE DOMAIN-CONTAINING PROTEIN"/>
    <property type="match status" value="1"/>
</dbReference>
<keyword evidence="1" id="KW-0677">Repeat</keyword>
<evidence type="ECO:0000256" key="2">
    <source>
        <dbReference type="ARBA" id="ARBA00023043"/>
    </source>
</evidence>
<dbReference type="SMART" id="SM00248">
    <property type="entry name" value="ANK"/>
    <property type="match status" value="3"/>
</dbReference>
<protein>
    <submittedName>
        <fullName evidence="3">Uncharacterized protein</fullName>
    </submittedName>
</protein>
<reference evidence="3" key="1">
    <citation type="submission" date="2021-02" db="EMBL/GenBank/DDBJ databases">
        <authorList>
            <person name="Nowell W R."/>
        </authorList>
    </citation>
    <scope>NUCLEOTIDE SEQUENCE</scope>
</reference>
<dbReference type="EMBL" id="CAJNOQ010011640">
    <property type="protein sequence ID" value="CAF1281583.1"/>
    <property type="molecule type" value="Genomic_DNA"/>
</dbReference>
<gene>
    <name evidence="3" type="ORF">GPM918_LOCUS27584</name>
    <name evidence="4" type="ORF">SRO942_LOCUS27933</name>
</gene>
<proteinExistence type="predicted"/>
<dbReference type="Gene3D" id="1.25.40.20">
    <property type="entry name" value="Ankyrin repeat-containing domain"/>
    <property type="match status" value="2"/>
</dbReference>
<dbReference type="InterPro" id="IPR002110">
    <property type="entry name" value="Ankyrin_rpt"/>
</dbReference>
<dbReference type="Proteomes" id="UP000681722">
    <property type="component" value="Unassembled WGS sequence"/>
</dbReference>
<organism evidence="3 5">
    <name type="scientific">Didymodactylos carnosus</name>
    <dbReference type="NCBI Taxonomy" id="1234261"/>
    <lineage>
        <taxon>Eukaryota</taxon>
        <taxon>Metazoa</taxon>
        <taxon>Spiralia</taxon>
        <taxon>Gnathifera</taxon>
        <taxon>Rotifera</taxon>
        <taxon>Eurotatoria</taxon>
        <taxon>Bdelloidea</taxon>
        <taxon>Philodinida</taxon>
        <taxon>Philodinidae</taxon>
        <taxon>Didymodactylos</taxon>
    </lineage>
</organism>
<name>A0A815CAZ1_9BILA</name>
<accession>A0A815CAZ1</accession>
<evidence type="ECO:0000313" key="5">
    <source>
        <dbReference type="Proteomes" id="UP000663829"/>
    </source>
</evidence>
<comment type="caution">
    <text evidence="3">The sequence shown here is derived from an EMBL/GenBank/DDBJ whole genome shotgun (WGS) entry which is preliminary data.</text>
</comment>
<sequence length="258" mass="29512">MNFAKRSTHIYNFNSEGDDRDLKTMKKKTILHVVVTQSFSYVWIRLLLMREVDTCATDKDGYTAAHYAAEKDDLEMLKALTTKVHSQVKLPPSNVEKIHANCMKALTITEKFGRTVFMLACCKGAINCARYVHEQQSYNNVNLTTVEKSDSRLNSHDSDAYGDTSLHYAIAHNHKNLTEFLVNECQSDVNGGDEKRPSPLDIALFNRNTELENLLLSKNGKSRFQIKRESKKRKSFEVDLSLDMERLSIEQVDSRVIK</sequence>
<dbReference type="EMBL" id="CAJOBC010028150">
    <property type="protein sequence ID" value="CAF4077531.1"/>
    <property type="molecule type" value="Genomic_DNA"/>
</dbReference>